<dbReference type="SMART" id="SM00530">
    <property type="entry name" value="HTH_XRE"/>
    <property type="match status" value="1"/>
</dbReference>
<organism evidence="2 3">
    <name type="scientific">Hominibacterium faecale</name>
    <dbReference type="NCBI Taxonomy" id="2839743"/>
    <lineage>
        <taxon>Bacteria</taxon>
        <taxon>Bacillati</taxon>
        <taxon>Bacillota</taxon>
        <taxon>Clostridia</taxon>
        <taxon>Peptostreptococcales</taxon>
        <taxon>Anaerovoracaceae</taxon>
        <taxon>Hominibacterium</taxon>
    </lineage>
</organism>
<dbReference type="GO" id="GO:0003677">
    <property type="term" value="F:DNA binding"/>
    <property type="evidence" value="ECO:0007669"/>
    <property type="project" value="InterPro"/>
</dbReference>
<accession>A0A9J6QRV3</accession>
<dbReference type="CDD" id="cd00093">
    <property type="entry name" value="HTH_XRE"/>
    <property type="match status" value="1"/>
</dbReference>
<dbReference type="PROSITE" id="PS50943">
    <property type="entry name" value="HTH_CROC1"/>
    <property type="match status" value="1"/>
</dbReference>
<evidence type="ECO:0000313" key="3">
    <source>
        <dbReference type="Proteomes" id="UP001065549"/>
    </source>
</evidence>
<dbReference type="InterPro" id="IPR010982">
    <property type="entry name" value="Lambda_DNA-bd_dom_sf"/>
</dbReference>
<keyword evidence="3" id="KW-1185">Reference proteome</keyword>
<dbReference type="Pfam" id="PF01381">
    <property type="entry name" value="HTH_3"/>
    <property type="match status" value="1"/>
</dbReference>
<dbReference type="InterPro" id="IPR001387">
    <property type="entry name" value="Cro/C1-type_HTH"/>
</dbReference>
<evidence type="ECO:0000259" key="1">
    <source>
        <dbReference type="PROSITE" id="PS50943"/>
    </source>
</evidence>
<dbReference type="Gene3D" id="1.10.260.40">
    <property type="entry name" value="lambda repressor-like DNA-binding domains"/>
    <property type="match status" value="1"/>
</dbReference>
<proteinExistence type="predicted"/>
<evidence type="ECO:0000313" key="2">
    <source>
        <dbReference type="EMBL" id="MCU7378164.1"/>
    </source>
</evidence>
<name>A0A9J6QRV3_9FIRM</name>
<gene>
    <name evidence="2" type="ORF">OBO34_07325</name>
</gene>
<dbReference type="EMBL" id="JAOSHN010000003">
    <property type="protein sequence ID" value="MCU7378164.1"/>
    <property type="molecule type" value="Genomic_DNA"/>
</dbReference>
<sequence length="129" mass="14906">MNDRIRALRKELGLTQEKFADRLSMKRNTIANYEIGRNEPIDAVVSLICKEFNVSEEWLRTGTGEMFKPLPEEDETAAFVSDLLEDGDNELYVMIKEIMRTYDQLDEKSKAVIKQFSRSLLENIKKQGG</sequence>
<dbReference type="SUPFAM" id="SSF47413">
    <property type="entry name" value="lambda repressor-like DNA-binding domains"/>
    <property type="match status" value="1"/>
</dbReference>
<dbReference type="AlphaFoldDB" id="A0A9J6QRV3"/>
<dbReference type="RefSeq" id="WP_148398962.1">
    <property type="nucleotide sequence ID" value="NZ_JAOSHN010000003.1"/>
</dbReference>
<protein>
    <submittedName>
        <fullName evidence="2">Helix-turn-helix domain-containing protein</fullName>
    </submittedName>
</protein>
<comment type="caution">
    <text evidence="2">The sequence shown here is derived from an EMBL/GenBank/DDBJ whole genome shotgun (WGS) entry which is preliminary data.</text>
</comment>
<feature type="domain" description="HTH cro/C1-type" evidence="1">
    <location>
        <begin position="5"/>
        <end position="59"/>
    </location>
</feature>
<reference evidence="2" key="1">
    <citation type="submission" date="2022-09" db="EMBL/GenBank/DDBJ databases">
        <title>Culturomic study of gut microbiota in children with autism spectrum disorder.</title>
        <authorList>
            <person name="Efimov B.A."/>
            <person name="Chaplin A.V."/>
            <person name="Sokolova S.R."/>
            <person name="Pikina A.P."/>
            <person name="Korzhanova M."/>
            <person name="Belova V."/>
            <person name="Korostin D."/>
        </authorList>
    </citation>
    <scope>NUCLEOTIDE SEQUENCE</scope>
    <source>
        <strain evidence="2">ASD5510</strain>
    </source>
</reference>
<dbReference type="Proteomes" id="UP001065549">
    <property type="component" value="Unassembled WGS sequence"/>
</dbReference>